<dbReference type="InterPro" id="IPR035897">
    <property type="entry name" value="Toll_tir_struct_dom_sf"/>
</dbReference>
<feature type="domain" description="TIR" evidence="1">
    <location>
        <begin position="88"/>
        <end position="221"/>
    </location>
</feature>
<dbReference type="RefSeq" id="WP_348738390.1">
    <property type="nucleotide sequence ID" value="NZ_CAXJRC010000019.1"/>
</dbReference>
<dbReference type="Gene3D" id="3.40.50.10140">
    <property type="entry name" value="Toll/interleukin-1 receptor homology (TIR) domain"/>
    <property type="match status" value="1"/>
</dbReference>
<evidence type="ECO:0000259" key="1">
    <source>
        <dbReference type="PROSITE" id="PS50104"/>
    </source>
</evidence>
<dbReference type="PROSITE" id="PS50104">
    <property type="entry name" value="TIR"/>
    <property type="match status" value="1"/>
</dbReference>
<evidence type="ECO:0000313" key="3">
    <source>
        <dbReference type="Proteomes" id="UP001497602"/>
    </source>
</evidence>
<name>A0ABM9PLU7_9FLAO</name>
<dbReference type="Proteomes" id="UP001497602">
    <property type="component" value="Unassembled WGS sequence"/>
</dbReference>
<reference evidence="2 3" key="1">
    <citation type="submission" date="2024-05" db="EMBL/GenBank/DDBJ databases">
        <authorList>
            <person name="Duchaud E."/>
        </authorList>
    </citation>
    <scope>NUCLEOTIDE SEQUENCE [LARGE SCALE GENOMIC DNA]</scope>
    <source>
        <strain evidence="2">Ena-SAMPLE-TAB-13-05-2024-13:56:06:370-140305</strain>
    </source>
</reference>
<dbReference type="Pfam" id="PF13676">
    <property type="entry name" value="TIR_2"/>
    <property type="match status" value="1"/>
</dbReference>
<proteinExistence type="predicted"/>
<evidence type="ECO:0000313" key="2">
    <source>
        <dbReference type="EMBL" id="CAL2106650.1"/>
    </source>
</evidence>
<keyword evidence="3" id="KW-1185">Reference proteome</keyword>
<comment type="caution">
    <text evidence="2">The sequence shown here is derived from an EMBL/GenBank/DDBJ whole genome shotgun (WGS) entry which is preliminary data.</text>
</comment>
<protein>
    <submittedName>
        <fullName evidence="2">TIR domain-containing protein</fullName>
    </submittedName>
</protein>
<dbReference type="InterPro" id="IPR000157">
    <property type="entry name" value="TIR_dom"/>
</dbReference>
<sequence length="251" mass="29097">MSPTDKHHLTNEIYLCLQSTHTEEELKQIFIKYGIHLEVSKTYTIDQLKQIVRDSKDDIVLDIARDLNLSITAYTQKNNTKKQNKATYLKKVFVSHAPEDTEIASDFTQILESMGVNPEHIFCSSLESNSTPLGSNFEEEIKTRLSDDVLVLFLISNNFYNSTDCLLQMGAAWGLTKAQISIAIPPFDLKEMKGVFQKFQSIHIDQEKQLNLLKETLESKLNLKPERYLRWEQKRDLILKSIREHISKEKY</sequence>
<organism evidence="2 3">
    <name type="scientific">Tenacibaculum vairaonense</name>
    <dbReference type="NCBI Taxonomy" id="3137860"/>
    <lineage>
        <taxon>Bacteria</taxon>
        <taxon>Pseudomonadati</taxon>
        <taxon>Bacteroidota</taxon>
        <taxon>Flavobacteriia</taxon>
        <taxon>Flavobacteriales</taxon>
        <taxon>Flavobacteriaceae</taxon>
        <taxon>Tenacibaculum</taxon>
    </lineage>
</organism>
<gene>
    <name evidence="2" type="ORF">T190115A13A_270007</name>
</gene>
<accession>A0ABM9PLU7</accession>
<dbReference type="SUPFAM" id="SSF52200">
    <property type="entry name" value="Toll/Interleukin receptor TIR domain"/>
    <property type="match status" value="1"/>
</dbReference>
<dbReference type="EMBL" id="CAXJRC010000019">
    <property type="protein sequence ID" value="CAL2106650.1"/>
    <property type="molecule type" value="Genomic_DNA"/>
</dbReference>